<dbReference type="GO" id="GO:0016874">
    <property type="term" value="F:ligase activity"/>
    <property type="evidence" value="ECO:0007669"/>
    <property type="project" value="UniProtKB-KW"/>
</dbReference>
<dbReference type="GO" id="GO:0016020">
    <property type="term" value="C:membrane"/>
    <property type="evidence" value="ECO:0007669"/>
    <property type="project" value="UniProtKB-SubCell"/>
</dbReference>
<dbReference type="PANTHER" id="PTHR37422:SF17">
    <property type="entry name" value="O-ANTIGEN LIGASE"/>
    <property type="match status" value="1"/>
</dbReference>
<dbReference type="RefSeq" id="WP_095619457.1">
    <property type="nucleotide sequence ID" value="NZ_NSKB01000001.1"/>
</dbReference>
<dbReference type="Proteomes" id="UP000217771">
    <property type="component" value="Unassembled WGS sequence"/>
</dbReference>
<feature type="transmembrane region" description="Helical" evidence="5">
    <location>
        <begin position="115"/>
        <end position="133"/>
    </location>
</feature>
<feature type="transmembrane region" description="Helical" evidence="5">
    <location>
        <begin position="225"/>
        <end position="243"/>
    </location>
</feature>
<gene>
    <name evidence="7" type="ORF">CK498_03520</name>
</gene>
<evidence type="ECO:0000256" key="3">
    <source>
        <dbReference type="ARBA" id="ARBA00022989"/>
    </source>
</evidence>
<name>A0A2A2F448_9GAMM</name>
<dbReference type="InterPro" id="IPR007016">
    <property type="entry name" value="O-antigen_ligase-rel_domated"/>
</dbReference>
<keyword evidence="7" id="KW-0436">Ligase</keyword>
<feature type="transmembrane region" description="Helical" evidence="5">
    <location>
        <begin position="63"/>
        <end position="82"/>
    </location>
</feature>
<comment type="subcellular location">
    <subcellularLocation>
        <location evidence="1">Membrane</location>
        <topology evidence="1">Multi-pass membrane protein</topology>
    </subcellularLocation>
</comment>
<dbReference type="EMBL" id="NSKB01000001">
    <property type="protein sequence ID" value="PAU79447.1"/>
    <property type="molecule type" value="Genomic_DNA"/>
</dbReference>
<evidence type="ECO:0000259" key="6">
    <source>
        <dbReference type="Pfam" id="PF04932"/>
    </source>
</evidence>
<feature type="transmembrane region" description="Helical" evidence="5">
    <location>
        <begin position="20"/>
        <end position="51"/>
    </location>
</feature>
<dbReference type="InterPro" id="IPR051533">
    <property type="entry name" value="WaaL-like"/>
</dbReference>
<feature type="transmembrane region" description="Helical" evidence="5">
    <location>
        <begin position="334"/>
        <end position="353"/>
    </location>
</feature>
<reference evidence="7 8" key="1">
    <citation type="submission" date="2017-08" db="EMBL/GenBank/DDBJ databases">
        <title>Halomonas alkalisoli sp. nov., isolated from saline alkaline soil.</title>
        <authorList>
            <person name="Wang D."/>
            <person name="Zhang G."/>
        </authorList>
    </citation>
    <scope>NUCLEOTIDE SEQUENCE [LARGE SCALE GENOMIC DNA]</scope>
    <source>
        <strain evidence="7 8">WRN001</strain>
    </source>
</reference>
<proteinExistence type="predicted"/>
<dbReference type="OrthoDB" id="8576060at2"/>
<protein>
    <submittedName>
        <fullName evidence="7">Ligase</fullName>
    </submittedName>
</protein>
<feature type="transmembrane region" description="Helical" evidence="5">
    <location>
        <begin position="94"/>
        <end position="110"/>
    </location>
</feature>
<feature type="domain" description="O-antigen ligase-related" evidence="6">
    <location>
        <begin position="192"/>
        <end position="342"/>
    </location>
</feature>
<dbReference type="AlphaFoldDB" id="A0A2A2F448"/>
<feature type="transmembrane region" description="Helical" evidence="5">
    <location>
        <begin position="178"/>
        <end position="196"/>
    </location>
</feature>
<dbReference type="PANTHER" id="PTHR37422">
    <property type="entry name" value="TEICHURONIC ACID BIOSYNTHESIS PROTEIN TUAE"/>
    <property type="match status" value="1"/>
</dbReference>
<accession>A0A2A2F448</accession>
<organism evidence="7 8">
    <name type="scientific">Halomonas salipaludis</name>
    <dbReference type="NCBI Taxonomy" id="2032625"/>
    <lineage>
        <taxon>Bacteria</taxon>
        <taxon>Pseudomonadati</taxon>
        <taxon>Pseudomonadota</taxon>
        <taxon>Gammaproteobacteria</taxon>
        <taxon>Oceanospirillales</taxon>
        <taxon>Halomonadaceae</taxon>
        <taxon>Halomonas</taxon>
    </lineage>
</organism>
<dbReference type="Pfam" id="PF04932">
    <property type="entry name" value="Wzy_C"/>
    <property type="match status" value="1"/>
</dbReference>
<feature type="transmembrane region" description="Helical" evidence="5">
    <location>
        <begin position="148"/>
        <end position="171"/>
    </location>
</feature>
<evidence type="ECO:0000256" key="5">
    <source>
        <dbReference type="SAM" id="Phobius"/>
    </source>
</evidence>
<keyword evidence="8" id="KW-1185">Reference proteome</keyword>
<keyword evidence="2 5" id="KW-0812">Transmembrane</keyword>
<keyword evidence="3 5" id="KW-1133">Transmembrane helix</keyword>
<keyword evidence="4 5" id="KW-0472">Membrane</keyword>
<evidence type="ECO:0000313" key="7">
    <source>
        <dbReference type="EMBL" id="PAU79447.1"/>
    </source>
</evidence>
<feature type="transmembrane region" description="Helical" evidence="5">
    <location>
        <begin position="393"/>
        <end position="409"/>
    </location>
</feature>
<comment type="caution">
    <text evidence="7">The sequence shown here is derived from an EMBL/GenBank/DDBJ whole genome shotgun (WGS) entry which is preliminary data.</text>
</comment>
<evidence type="ECO:0000256" key="2">
    <source>
        <dbReference type="ARBA" id="ARBA00022692"/>
    </source>
</evidence>
<evidence type="ECO:0000256" key="4">
    <source>
        <dbReference type="ARBA" id="ARBA00023136"/>
    </source>
</evidence>
<evidence type="ECO:0000313" key="8">
    <source>
        <dbReference type="Proteomes" id="UP000217771"/>
    </source>
</evidence>
<sequence length="416" mass="44435">MAQALPASPGSGMRIYTSMAAFLLMAIALVVPSGYSLGAVMLLLGSVVLLGKRGELALGRADLVIIAVFTAYALVVIAEAWWDGQGSRGMDRPARFLLAIPALLLVLAFPPRAAAIWAGLATGGILAGGWAGWQKLVEGVERAGGHTYVIQFGNISMLSAILCAAGLGWALVQPRAKLWVALLALGIAGGVLGSLFSGTRGGWVGIPVVLWVLYRGYGRDLPGKWKTLALVAVLVVGTMAYAIPQTGVQSRVGQAVHDIQRYASQENRTSSVGARFEMWKGAAHLIAEKPLLGWGENGYQVGMQRMADDDVIHPFITTFDHAHNEFIDATAKRGLLGLVVLLALYLVPMRLFARQLAAPDMQLRAFAVAGVLLPVAYFDFGLTQVFLAHNSGVMVYAFLLPVLWAGFRARERQLAC</sequence>
<evidence type="ECO:0000256" key="1">
    <source>
        <dbReference type="ARBA" id="ARBA00004141"/>
    </source>
</evidence>